<dbReference type="GO" id="GO:0005764">
    <property type="term" value="C:lysosome"/>
    <property type="evidence" value="ECO:0007669"/>
    <property type="project" value="TreeGrafter"/>
</dbReference>
<proteinExistence type="predicted"/>
<keyword evidence="4" id="KW-1185">Reference proteome</keyword>
<reference evidence="2 4" key="2">
    <citation type="journal article" date="2013" name="Nature">
        <title>Insights into bilaterian evolution from three spiralian genomes.</title>
        <authorList>
            <person name="Simakov O."/>
            <person name="Marletaz F."/>
            <person name="Cho S.J."/>
            <person name="Edsinger-Gonzales E."/>
            <person name="Havlak P."/>
            <person name="Hellsten U."/>
            <person name="Kuo D.H."/>
            <person name="Larsson T."/>
            <person name="Lv J."/>
            <person name="Arendt D."/>
            <person name="Savage R."/>
            <person name="Osoegawa K."/>
            <person name="de Jong P."/>
            <person name="Grimwood J."/>
            <person name="Chapman J.A."/>
            <person name="Shapiro H."/>
            <person name="Aerts A."/>
            <person name="Otillar R.P."/>
            <person name="Terry A.Y."/>
            <person name="Boore J.L."/>
            <person name="Grigoriev I.V."/>
            <person name="Lindberg D.R."/>
            <person name="Seaver E.C."/>
            <person name="Weisblat D.A."/>
            <person name="Putnam N.H."/>
            <person name="Rokhsar D.S."/>
        </authorList>
    </citation>
    <scope>NUCLEOTIDE SEQUENCE</scope>
    <source>
        <strain evidence="2 4">I ESC-2004</strain>
    </source>
</reference>
<feature type="signal peptide" evidence="1">
    <location>
        <begin position="1"/>
        <end position="17"/>
    </location>
</feature>
<evidence type="ECO:0000256" key="1">
    <source>
        <dbReference type="SAM" id="SignalP"/>
    </source>
</evidence>
<feature type="chain" id="PRO_5008787429" description="Mammalian ependymin-related protein 1" evidence="1">
    <location>
        <begin position="18"/>
        <end position="227"/>
    </location>
</feature>
<dbReference type="EMBL" id="KB308242">
    <property type="protein sequence ID" value="ELT98092.1"/>
    <property type="molecule type" value="Genomic_DNA"/>
</dbReference>
<organism evidence="2">
    <name type="scientific">Capitella teleta</name>
    <name type="common">Polychaete worm</name>
    <dbReference type="NCBI Taxonomy" id="283909"/>
    <lineage>
        <taxon>Eukaryota</taxon>
        <taxon>Metazoa</taxon>
        <taxon>Spiralia</taxon>
        <taxon>Lophotrochozoa</taxon>
        <taxon>Annelida</taxon>
        <taxon>Polychaeta</taxon>
        <taxon>Sedentaria</taxon>
        <taxon>Scolecida</taxon>
        <taxon>Capitellidae</taxon>
        <taxon>Capitella</taxon>
    </lineage>
</organism>
<evidence type="ECO:0000313" key="4">
    <source>
        <dbReference type="Proteomes" id="UP000014760"/>
    </source>
</evidence>
<evidence type="ECO:0000313" key="2">
    <source>
        <dbReference type="EMBL" id="ELT98092.1"/>
    </source>
</evidence>
<protein>
    <recommendedName>
        <fullName evidence="5">Mammalian ependymin-related protein 1</fullName>
    </recommendedName>
</protein>
<reference evidence="3" key="3">
    <citation type="submission" date="2015-06" db="UniProtKB">
        <authorList>
            <consortium name="EnsemblMetazoa"/>
        </authorList>
    </citation>
    <scope>IDENTIFICATION</scope>
</reference>
<dbReference type="GO" id="GO:0005509">
    <property type="term" value="F:calcium ion binding"/>
    <property type="evidence" value="ECO:0007669"/>
    <property type="project" value="InterPro"/>
</dbReference>
<evidence type="ECO:0008006" key="5">
    <source>
        <dbReference type="Google" id="ProtNLM"/>
    </source>
</evidence>
<dbReference type="GO" id="GO:0007160">
    <property type="term" value="P:cell-matrix adhesion"/>
    <property type="evidence" value="ECO:0007669"/>
    <property type="project" value="InterPro"/>
</dbReference>
<dbReference type="EnsemblMetazoa" id="CapteT207758">
    <property type="protein sequence ID" value="CapteP207758"/>
    <property type="gene ID" value="CapteG207758"/>
</dbReference>
<dbReference type="AlphaFoldDB" id="R7TWV9"/>
<dbReference type="Proteomes" id="UP000014760">
    <property type="component" value="Unassembled WGS sequence"/>
</dbReference>
<evidence type="ECO:0000313" key="3">
    <source>
        <dbReference type="EnsemblMetazoa" id="CapteP207758"/>
    </source>
</evidence>
<dbReference type="Pfam" id="PF00811">
    <property type="entry name" value="Ependymin"/>
    <property type="match status" value="1"/>
</dbReference>
<name>R7TWV9_CAPTE</name>
<dbReference type="EMBL" id="AMQN01002073">
    <property type="status" value="NOT_ANNOTATED_CDS"/>
    <property type="molecule type" value="Genomic_DNA"/>
</dbReference>
<sequence length="227" mass="25558">MRAVCTLLALFAASAVAFSPQPCAYPPQWESFFGERLRIKTTDTGAETTLVVMGNMYVDYIGKKVGLHYTIQQDAPYTLTIIGNFETQAMVAFYPDKQQCIRVPLQQSMQQQGVTSSARHLSSFRWGHSPNAVLVNQWQSTINFDKPWPCRIDLFQMVTTDECVPVVEQGTNYIQGMEIAFDSSFANFNTTITNPLAFTSPEYCTNAPVVNTPSTLVESLMMRFIRY</sequence>
<gene>
    <name evidence="2" type="ORF">CAPTEDRAFT_207758</name>
</gene>
<keyword evidence="1" id="KW-0732">Signal</keyword>
<dbReference type="HOGENOM" id="CLU_1195829_0_0_1"/>
<dbReference type="InterPro" id="IPR001299">
    <property type="entry name" value="Ependymin"/>
</dbReference>
<dbReference type="GO" id="GO:0005576">
    <property type="term" value="C:extracellular region"/>
    <property type="evidence" value="ECO:0007669"/>
    <property type="project" value="InterPro"/>
</dbReference>
<accession>R7TWV9</accession>
<dbReference type="OrthoDB" id="10001248at2759"/>
<reference evidence="4" key="1">
    <citation type="submission" date="2012-12" db="EMBL/GenBank/DDBJ databases">
        <authorList>
            <person name="Hellsten U."/>
            <person name="Grimwood J."/>
            <person name="Chapman J.A."/>
            <person name="Shapiro H."/>
            <person name="Aerts A."/>
            <person name="Otillar R.P."/>
            <person name="Terry A.Y."/>
            <person name="Boore J.L."/>
            <person name="Simakov O."/>
            <person name="Marletaz F."/>
            <person name="Cho S.-J."/>
            <person name="Edsinger-Gonzales E."/>
            <person name="Havlak P."/>
            <person name="Kuo D.-H."/>
            <person name="Larsson T."/>
            <person name="Lv J."/>
            <person name="Arendt D."/>
            <person name="Savage R."/>
            <person name="Osoegawa K."/>
            <person name="de Jong P."/>
            <person name="Lindberg D.R."/>
            <person name="Seaver E.C."/>
            <person name="Weisblat D.A."/>
            <person name="Putnam N.H."/>
            <person name="Grigoriev I.V."/>
            <person name="Rokhsar D.S."/>
        </authorList>
    </citation>
    <scope>NUCLEOTIDE SEQUENCE</scope>
    <source>
        <strain evidence="4">I ESC-2004</strain>
    </source>
</reference>
<dbReference type="PANTHER" id="PTHR10697:SF1">
    <property type="entry name" value="MAMMALIAN EPENDYMIN-RELATED PROTEIN 1"/>
    <property type="match status" value="1"/>
</dbReference>
<dbReference type="PANTHER" id="PTHR10697">
    <property type="entry name" value="MAMMALIAN EPENDYMIN-RELATED PROTEIN 1"/>
    <property type="match status" value="1"/>
</dbReference>